<evidence type="ECO:0000256" key="7">
    <source>
        <dbReference type="ARBA" id="ARBA00038405"/>
    </source>
</evidence>
<comment type="function">
    <text evidence="2">Responsible for the cyclization of trans,trans-farnesyl diphosphate (FPP) to (+)-delta cadinene.</text>
</comment>
<dbReference type="CDD" id="cd00684">
    <property type="entry name" value="Terpene_cyclase_plant_C1"/>
    <property type="match status" value="1"/>
</dbReference>
<dbReference type="AlphaFoldDB" id="A0A9D4AIA6"/>
<dbReference type="Gene3D" id="1.50.10.130">
    <property type="entry name" value="Terpene synthase, N-terminal domain"/>
    <property type="match status" value="1"/>
</dbReference>
<comment type="similarity">
    <text evidence="7">Belongs to the terpene synthase family. Tpsa subfamily.</text>
</comment>
<keyword evidence="5" id="KW-0460">Magnesium</keyword>
<dbReference type="InterPro" id="IPR036965">
    <property type="entry name" value="Terpene_synth_N_sf"/>
</dbReference>
<dbReference type="InterPro" id="IPR001906">
    <property type="entry name" value="Terpene_synth_N"/>
</dbReference>
<dbReference type="PANTHER" id="PTHR31225">
    <property type="entry name" value="OS04G0344100 PROTEIN-RELATED"/>
    <property type="match status" value="1"/>
</dbReference>
<keyword evidence="11" id="KW-1185">Reference proteome</keyword>
<dbReference type="PANTHER" id="PTHR31225:SF93">
    <property type="entry name" value="ALPHA-HUMULENE_(-)-(E)-BETA-CARYOPHYLLENE SYNTHASE"/>
    <property type="match status" value="1"/>
</dbReference>
<comment type="caution">
    <text evidence="10">The sequence shown here is derived from an EMBL/GenBank/DDBJ whole genome shotgun (WGS) entry which is preliminary data.</text>
</comment>
<evidence type="ECO:0000256" key="6">
    <source>
        <dbReference type="ARBA" id="ARBA00023239"/>
    </source>
</evidence>
<gene>
    <name evidence="10" type="ORF">J1N35_004485</name>
</gene>
<evidence type="ECO:0000313" key="10">
    <source>
        <dbReference type="EMBL" id="KAH1121325.1"/>
    </source>
</evidence>
<dbReference type="Gene3D" id="1.10.600.10">
    <property type="entry name" value="Farnesyl Diphosphate Synthase"/>
    <property type="match status" value="1"/>
</dbReference>
<evidence type="ECO:0000256" key="2">
    <source>
        <dbReference type="ARBA" id="ARBA00002383"/>
    </source>
</evidence>
<evidence type="ECO:0000256" key="1">
    <source>
        <dbReference type="ARBA" id="ARBA00001946"/>
    </source>
</evidence>
<feature type="domain" description="Terpene synthase metal-binding" evidence="9">
    <location>
        <begin position="256"/>
        <end position="495"/>
    </location>
</feature>
<dbReference type="GO" id="GO:0016102">
    <property type="term" value="P:diterpenoid biosynthetic process"/>
    <property type="evidence" value="ECO:0007669"/>
    <property type="project" value="InterPro"/>
</dbReference>
<dbReference type="SFLD" id="SFLDS00005">
    <property type="entry name" value="Isoprenoid_Synthase_Type_I"/>
    <property type="match status" value="1"/>
</dbReference>
<evidence type="ECO:0000259" key="9">
    <source>
        <dbReference type="Pfam" id="PF03936"/>
    </source>
</evidence>
<evidence type="ECO:0000256" key="5">
    <source>
        <dbReference type="ARBA" id="ARBA00022842"/>
    </source>
</evidence>
<dbReference type="FunFam" id="1.10.600.10:FF:000007">
    <property type="entry name" value="Isoprene synthase, chloroplastic"/>
    <property type="match status" value="1"/>
</dbReference>
<evidence type="ECO:0000256" key="4">
    <source>
        <dbReference type="ARBA" id="ARBA00022723"/>
    </source>
</evidence>
<dbReference type="InterPro" id="IPR034741">
    <property type="entry name" value="Terpene_cyclase-like_1_C"/>
</dbReference>
<comment type="cofactor">
    <cofactor evidence="1">
        <name>Mg(2+)</name>
        <dbReference type="ChEBI" id="CHEBI:18420"/>
    </cofactor>
</comment>
<dbReference type="InterPro" id="IPR005630">
    <property type="entry name" value="Terpene_synthase_metal-bd"/>
</dbReference>
<dbReference type="Proteomes" id="UP000828251">
    <property type="component" value="Unassembled WGS sequence"/>
</dbReference>
<keyword evidence="6" id="KW-0456">Lyase</keyword>
<evidence type="ECO:0000313" key="11">
    <source>
        <dbReference type="Proteomes" id="UP000828251"/>
    </source>
</evidence>
<dbReference type="GO" id="GO:0000287">
    <property type="term" value="F:magnesium ion binding"/>
    <property type="evidence" value="ECO:0007669"/>
    <property type="project" value="InterPro"/>
</dbReference>
<dbReference type="SFLD" id="SFLDG01019">
    <property type="entry name" value="Terpene_Cyclase_Like_1_C_Termi"/>
    <property type="match status" value="1"/>
</dbReference>
<proteinExistence type="inferred from homology"/>
<organism evidence="10 11">
    <name type="scientific">Gossypium stocksii</name>
    <dbReference type="NCBI Taxonomy" id="47602"/>
    <lineage>
        <taxon>Eukaryota</taxon>
        <taxon>Viridiplantae</taxon>
        <taxon>Streptophyta</taxon>
        <taxon>Embryophyta</taxon>
        <taxon>Tracheophyta</taxon>
        <taxon>Spermatophyta</taxon>
        <taxon>Magnoliopsida</taxon>
        <taxon>eudicotyledons</taxon>
        <taxon>Gunneridae</taxon>
        <taxon>Pentapetalae</taxon>
        <taxon>rosids</taxon>
        <taxon>malvids</taxon>
        <taxon>Malvales</taxon>
        <taxon>Malvaceae</taxon>
        <taxon>Malvoideae</taxon>
        <taxon>Gossypium</taxon>
    </lineage>
</organism>
<feature type="domain" description="Terpene synthase N-terminal" evidence="8">
    <location>
        <begin position="21"/>
        <end position="198"/>
    </location>
</feature>
<dbReference type="EC" id="4.2.3.13" evidence="3"/>
<dbReference type="SUPFAM" id="SSF48239">
    <property type="entry name" value="Terpenoid cyclases/Protein prenyltransferases"/>
    <property type="match status" value="1"/>
</dbReference>
<dbReference type="Pfam" id="PF03936">
    <property type="entry name" value="Terpene_synth_C"/>
    <property type="match status" value="1"/>
</dbReference>
<dbReference type="FunFam" id="1.50.10.130:FF:000001">
    <property type="entry name" value="Isoprene synthase, chloroplastic"/>
    <property type="match status" value="1"/>
</dbReference>
<dbReference type="SUPFAM" id="SSF48576">
    <property type="entry name" value="Terpenoid synthases"/>
    <property type="match status" value="1"/>
</dbReference>
<evidence type="ECO:0000259" key="8">
    <source>
        <dbReference type="Pfam" id="PF01397"/>
    </source>
</evidence>
<sequence length="551" mass="64281">MQCKEKCQVFRPIATFSQNIWRYHFPLFSSADELSQVFGSLTKETTPLKEKVKDMLMGSTADPVENVKFIDTLLRLGVSYHFEDDIKNQLETIFTSHHNIFSGKHHDLSSTSIVFRVFRQYGFKMSCDVFNKFKDTDGKFKETLIDDVRGMLNLYEAAYLRVHGEDILEEALAFSTEHLKSMTKKSSPHLAKQIANALDQPFNKCPPRLAARTYISFYEEDDSRNETLLNFAKLDFNRVQVLHKQEISQIARFWEDNKLSSEFSYARERYVEVYTWINSLFYEPRYTQWRIIISKLLVLISVVDDTFDAYGTPQELQRFVDALKRSWEIGAVDELQDYTKLICKTLLVIFDEIAEEARKIGRSFCFPYAKDALIALVNDYHAETKWSHDGYVPTFEEYMSVAMKTSTFDVLLIISFIGMGEMAGREAFEWMQKDPKIMKALNVIGRLMDDIVSHKFEQLREHCPSSVECYMKQHGLSEKLTLKEFEKILEDAWKDINEERMRPTAIPGDLLVLHLNFARASYLFYKHGDGYTNQEYVQDDIRALFLDPIPT</sequence>
<accession>A0A9D4AIA6</accession>
<dbReference type="InterPro" id="IPR044814">
    <property type="entry name" value="Terpene_cyclase_plant_C1"/>
</dbReference>
<dbReference type="GO" id="GO:0047461">
    <property type="term" value="F:(+)-delta-cadinene synthase activity"/>
    <property type="evidence" value="ECO:0007669"/>
    <property type="project" value="UniProtKB-EC"/>
</dbReference>
<reference evidence="10 11" key="1">
    <citation type="journal article" date="2021" name="Plant Biotechnol. J.">
        <title>Multi-omics assisted identification of the key and species-specific regulatory components of drought-tolerant mechanisms in Gossypium stocksii.</title>
        <authorList>
            <person name="Yu D."/>
            <person name="Ke L."/>
            <person name="Zhang D."/>
            <person name="Wu Y."/>
            <person name="Sun Y."/>
            <person name="Mei J."/>
            <person name="Sun J."/>
            <person name="Sun Y."/>
        </authorList>
    </citation>
    <scope>NUCLEOTIDE SEQUENCE [LARGE SCALE GENOMIC DNA]</scope>
    <source>
        <strain evidence="11">cv. E1</strain>
        <tissue evidence="10">Leaf</tissue>
    </source>
</reference>
<dbReference type="Pfam" id="PF01397">
    <property type="entry name" value="Terpene_synth"/>
    <property type="match status" value="1"/>
</dbReference>
<protein>
    <recommendedName>
        <fullName evidence="3">(+)-delta-cadinene synthase</fullName>
        <ecNumber evidence="3">4.2.3.13</ecNumber>
    </recommendedName>
</protein>
<evidence type="ECO:0000256" key="3">
    <source>
        <dbReference type="ARBA" id="ARBA00013103"/>
    </source>
</evidence>
<dbReference type="EMBL" id="JAIQCV010000002">
    <property type="protein sequence ID" value="KAH1121325.1"/>
    <property type="molecule type" value="Genomic_DNA"/>
</dbReference>
<dbReference type="OrthoDB" id="1877784at2759"/>
<keyword evidence="4" id="KW-0479">Metal-binding</keyword>
<dbReference type="InterPro" id="IPR008949">
    <property type="entry name" value="Isoprenoid_synthase_dom_sf"/>
</dbReference>
<dbReference type="InterPro" id="IPR008930">
    <property type="entry name" value="Terpenoid_cyclase/PrenylTrfase"/>
</dbReference>
<name>A0A9D4AIA6_9ROSI</name>
<dbReference type="InterPro" id="IPR050148">
    <property type="entry name" value="Terpene_synthase-like"/>
</dbReference>